<dbReference type="EMBL" id="PXOT01000025">
    <property type="protein sequence ID" value="PSG87786.1"/>
    <property type="molecule type" value="Genomic_DNA"/>
</dbReference>
<dbReference type="Proteomes" id="UP000238430">
    <property type="component" value="Unassembled WGS sequence"/>
</dbReference>
<accession>A0A2T1N7F2</accession>
<evidence type="ECO:0000259" key="2">
    <source>
        <dbReference type="PROSITE" id="PS50894"/>
    </source>
</evidence>
<dbReference type="InterPro" id="IPR008207">
    <property type="entry name" value="Sig_transdc_His_kin_Hpt_dom"/>
</dbReference>
<keyword evidence="3" id="KW-0418">Kinase</keyword>
<keyword evidence="1" id="KW-0597">Phosphoprotein</keyword>
<proteinExistence type="predicted"/>
<dbReference type="GO" id="GO:0000160">
    <property type="term" value="P:phosphorelay signal transduction system"/>
    <property type="evidence" value="ECO:0007669"/>
    <property type="project" value="InterPro"/>
</dbReference>
<sequence>MEQPNLSYINTLSGGDKEFETQLLDVVKKEFPTEKETYYKNLNNKNYKLAAENVHKLKHKISILGLSKSYDIAIDYENNLLDHNTDLKEEFDNILTVITNYLDKL</sequence>
<evidence type="ECO:0000313" key="4">
    <source>
        <dbReference type="Proteomes" id="UP000238430"/>
    </source>
</evidence>
<dbReference type="GO" id="GO:0004672">
    <property type="term" value="F:protein kinase activity"/>
    <property type="evidence" value="ECO:0007669"/>
    <property type="project" value="UniProtKB-ARBA"/>
</dbReference>
<dbReference type="AlphaFoldDB" id="A0A2T1N7F2"/>
<gene>
    <name evidence="3" type="ORF">C7H61_11270</name>
</gene>
<reference evidence="3 4" key="1">
    <citation type="submission" date="2018-03" db="EMBL/GenBank/DDBJ databases">
        <title>Mesoflavibacter sp. HG37 and Mesoflavibacter sp. HG96 sp.nov., two marine bacteria isolated from seawater of Western Pacific Ocean.</title>
        <authorList>
            <person name="Cheng H."/>
            <person name="Wu Y.-H."/>
            <person name="Guo L.-L."/>
            <person name="Xu X.-W."/>
        </authorList>
    </citation>
    <scope>NUCLEOTIDE SEQUENCE [LARGE SCALE GENOMIC DNA]</scope>
    <source>
        <strain evidence="3 4">KCTC 42117</strain>
    </source>
</reference>
<dbReference type="OrthoDB" id="1441381at2"/>
<keyword evidence="4" id="KW-1185">Reference proteome</keyword>
<dbReference type="Gene3D" id="1.20.120.160">
    <property type="entry name" value="HPT domain"/>
    <property type="match status" value="1"/>
</dbReference>
<dbReference type="SUPFAM" id="SSF47226">
    <property type="entry name" value="Histidine-containing phosphotransfer domain, HPT domain"/>
    <property type="match status" value="1"/>
</dbReference>
<keyword evidence="3" id="KW-0808">Transferase</keyword>
<dbReference type="RefSeq" id="WP_106679854.1">
    <property type="nucleotide sequence ID" value="NZ_JACHWV010000004.1"/>
</dbReference>
<organism evidence="3 4">
    <name type="scientific">Mesoflavibacter zeaxanthinifaciens subsp. sabulilitoris</name>
    <dbReference type="NCBI Taxonomy" id="1520893"/>
    <lineage>
        <taxon>Bacteria</taxon>
        <taxon>Pseudomonadati</taxon>
        <taxon>Bacteroidota</taxon>
        <taxon>Flavobacteriia</taxon>
        <taxon>Flavobacteriales</taxon>
        <taxon>Flavobacteriaceae</taxon>
        <taxon>Mesoflavibacter</taxon>
    </lineage>
</organism>
<dbReference type="InterPro" id="IPR036641">
    <property type="entry name" value="HPT_dom_sf"/>
</dbReference>
<name>A0A2T1N7F2_9FLAO</name>
<evidence type="ECO:0000313" key="3">
    <source>
        <dbReference type="EMBL" id="PSG87786.1"/>
    </source>
</evidence>
<protein>
    <submittedName>
        <fullName evidence="3">Histidine kinase</fullName>
    </submittedName>
</protein>
<feature type="domain" description="HPt" evidence="2">
    <location>
        <begin position="16"/>
        <end position="105"/>
    </location>
</feature>
<dbReference type="PROSITE" id="PS50894">
    <property type="entry name" value="HPT"/>
    <property type="match status" value="1"/>
</dbReference>
<feature type="modified residue" description="Phosphohistidine" evidence="1">
    <location>
        <position position="55"/>
    </location>
</feature>
<comment type="caution">
    <text evidence="3">The sequence shown here is derived from an EMBL/GenBank/DDBJ whole genome shotgun (WGS) entry which is preliminary data.</text>
</comment>
<evidence type="ECO:0000256" key="1">
    <source>
        <dbReference type="PROSITE-ProRule" id="PRU00110"/>
    </source>
</evidence>